<dbReference type="OrthoDB" id="7873617at2"/>
<protein>
    <submittedName>
        <fullName evidence="5">Shikimate dehydrogenase</fullName>
    </submittedName>
</protein>
<dbReference type="GO" id="GO:0050661">
    <property type="term" value="F:NADP binding"/>
    <property type="evidence" value="ECO:0007669"/>
    <property type="project" value="TreeGrafter"/>
</dbReference>
<accession>A0A432PCP5</accession>
<dbReference type="Gene3D" id="3.40.50.720">
    <property type="entry name" value="NAD(P)-binding Rossmann-like Domain"/>
    <property type="match status" value="1"/>
</dbReference>
<dbReference type="EMBL" id="RJTH01000015">
    <property type="protein sequence ID" value="RUM20474.1"/>
    <property type="molecule type" value="Genomic_DNA"/>
</dbReference>
<evidence type="ECO:0000313" key="6">
    <source>
        <dbReference type="Proteomes" id="UP000278823"/>
    </source>
</evidence>
<dbReference type="Pfam" id="PF08501">
    <property type="entry name" value="Shikimate_dh_N"/>
    <property type="match status" value="1"/>
</dbReference>
<proteinExistence type="predicted"/>
<comment type="caution">
    <text evidence="5">The sequence shown here is derived from an EMBL/GenBank/DDBJ whole genome shotgun (WGS) entry which is preliminary data.</text>
</comment>
<dbReference type="Proteomes" id="UP000278823">
    <property type="component" value="Unassembled WGS sequence"/>
</dbReference>
<evidence type="ECO:0000256" key="3">
    <source>
        <dbReference type="ARBA" id="ARBA00023141"/>
    </source>
</evidence>
<evidence type="ECO:0000313" key="5">
    <source>
        <dbReference type="EMBL" id="RUM20474.1"/>
    </source>
</evidence>
<dbReference type="InterPro" id="IPR013708">
    <property type="entry name" value="Shikimate_DH-bd_N"/>
</dbReference>
<organism evidence="5 6">
    <name type="scientific">Rhizobium vallis</name>
    <dbReference type="NCBI Taxonomy" id="634290"/>
    <lineage>
        <taxon>Bacteria</taxon>
        <taxon>Pseudomonadati</taxon>
        <taxon>Pseudomonadota</taxon>
        <taxon>Alphaproteobacteria</taxon>
        <taxon>Hyphomicrobiales</taxon>
        <taxon>Rhizobiaceae</taxon>
        <taxon>Rhizobium/Agrobacterium group</taxon>
        <taxon>Rhizobium</taxon>
    </lineage>
</organism>
<dbReference type="InterPro" id="IPR046346">
    <property type="entry name" value="Aminoacid_DH-like_N_sf"/>
</dbReference>
<dbReference type="GO" id="GO:0019632">
    <property type="term" value="P:shikimate metabolic process"/>
    <property type="evidence" value="ECO:0007669"/>
    <property type="project" value="TreeGrafter"/>
</dbReference>
<dbReference type="PANTHER" id="PTHR21089">
    <property type="entry name" value="SHIKIMATE DEHYDROGENASE"/>
    <property type="match status" value="1"/>
</dbReference>
<keyword evidence="6" id="KW-1185">Reference proteome</keyword>
<dbReference type="GO" id="GO:0009423">
    <property type="term" value="P:chorismate biosynthetic process"/>
    <property type="evidence" value="ECO:0007669"/>
    <property type="project" value="TreeGrafter"/>
</dbReference>
<dbReference type="InterPro" id="IPR036291">
    <property type="entry name" value="NAD(P)-bd_dom_sf"/>
</dbReference>
<name>A0A432PCP5_9HYPH</name>
<evidence type="ECO:0000259" key="4">
    <source>
        <dbReference type="Pfam" id="PF08501"/>
    </source>
</evidence>
<dbReference type="AlphaFoldDB" id="A0A432PCP5"/>
<feature type="domain" description="Shikimate dehydrogenase substrate binding N-terminal" evidence="4">
    <location>
        <begin position="14"/>
        <end position="96"/>
    </location>
</feature>
<evidence type="ECO:0000256" key="1">
    <source>
        <dbReference type="ARBA" id="ARBA00004871"/>
    </source>
</evidence>
<gene>
    <name evidence="5" type="ORF">EFQ99_29555</name>
</gene>
<keyword evidence="3" id="KW-0057">Aromatic amino acid biosynthesis</keyword>
<dbReference type="CDD" id="cd01065">
    <property type="entry name" value="NAD_bind_Shikimate_DH"/>
    <property type="match status" value="1"/>
</dbReference>
<dbReference type="GO" id="GO:0005829">
    <property type="term" value="C:cytosol"/>
    <property type="evidence" value="ECO:0007669"/>
    <property type="project" value="TreeGrafter"/>
</dbReference>
<comment type="pathway">
    <text evidence="1">Metabolic intermediate biosynthesis; chorismate biosynthesis; chorismate from D-erythrose 4-phosphate and phosphoenolpyruvate: step 4/7.</text>
</comment>
<dbReference type="SUPFAM" id="SSF51735">
    <property type="entry name" value="NAD(P)-binding Rossmann-fold domains"/>
    <property type="match status" value="1"/>
</dbReference>
<keyword evidence="3" id="KW-0028">Amino-acid biosynthesis</keyword>
<dbReference type="InterPro" id="IPR022893">
    <property type="entry name" value="Shikimate_DH_fam"/>
</dbReference>
<dbReference type="SUPFAM" id="SSF53223">
    <property type="entry name" value="Aminoacid dehydrogenase-like, N-terminal domain"/>
    <property type="match status" value="1"/>
</dbReference>
<dbReference type="PANTHER" id="PTHR21089:SF1">
    <property type="entry name" value="BIFUNCTIONAL 3-DEHYDROQUINATE DEHYDRATASE_SHIKIMATE DEHYDROGENASE, CHLOROPLASTIC"/>
    <property type="match status" value="1"/>
</dbReference>
<sequence>MELTVDSSTRIHFLIGDPIAQVIGPTLISQKMSDAGFNGVMLPLHVSKTDLPAVLQGFDGIQNLDSVLITVPHKIACVSHCTSLSSRAEKLGVVNIMRRKPDGTWHGDNFDGPGFVKGLENHGHVVSGKKVYMAGAGGAGSSIAVSLLDAGVESVAIYDKNEETLGKLCESLDHFYPGRVKRSTPQSVGGYDIVVNATSMGLRVGDPLPVNLDGVRPGTLVADVITKPAVTPFMEDALARGCEVTSGTDMLDGQIDLLFRFVIGEDIP</sequence>
<reference evidence="6" key="1">
    <citation type="submission" date="2018-11" db="EMBL/GenBank/DDBJ databases">
        <title>Rhizobium chutanense sp. nov., isolated from root nodules of Phaseolus vulgaris in China.</title>
        <authorList>
            <person name="Huo Y."/>
        </authorList>
    </citation>
    <scope>NUCLEOTIDE SEQUENCE [LARGE SCALE GENOMIC DNA]</scope>
    <source>
        <strain evidence="6">CCBAU 65647</strain>
    </source>
</reference>
<dbReference type="GO" id="GO:0004764">
    <property type="term" value="F:shikimate 3-dehydrogenase (NADP+) activity"/>
    <property type="evidence" value="ECO:0007669"/>
    <property type="project" value="InterPro"/>
</dbReference>
<keyword evidence="2" id="KW-0560">Oxidoreductase</keyword>
<dbReference type="RefSeq" id="WP_126924693.1">
    <property type="nucleotide sequence ID" value="NZ_ML133699.1"/>
</dbReference>
<evidence type="ECO:0000256" key="2">
    <source>
        <dbReference type="ARBA" id="ARBA00023002"/>
    </source>
</evidence>
<dbReference type="Gene3D" id="3.40.50.10860">
    <property type="entry name" value="Leucine Dehydrogenase, chain A, domain 1"/>
    <property type="match status" value="1"/>
</dbReference>
<dbReference type="GO" id="GO:0009073">
    <property type="term" value="P:aromatic amino acid family biosynthetic process"/>
    <property type="evidence" value="ECO:0007669"/>
    <property type="project" value="UniProtKB-KW"/>
</dbReference>